<name>A0A840PDB0_9ACTN</name>
<dbReference type="GO" id="GO:0006950">
    <property type="term" value="P:response to stress"/>
    <property type="evidence" value="ECO:0007669"/>
    <property type="project" value="TreeGrafter"/>
</dbReference>
<gene>
    <name evidence="2" type="ORF">HNP84_005144</name>
</gene>
<dbReference type="PROSITE" id="PS50995">
    <property type="entry name" value="HTH_MARR_2"/>
    <property type="match status" value="1"/>
</dbReference>
<keyword evidence="3" id="KW-1185">Reference proteome</keyword>
<dbReference type="GO" id="GO:0003677">
    <property type="term" value="F:DNA binding"/>
    <property type="evidence" value="ECO:0007669"/>
    <property type="project" value="UniProtKB-KW"/>
</dbReference>
<evidence type="ECO:0000313" key="2">
    <source>
        <dbReference type="EMBL" id="MBB5135400.1"/>
    </source>
</evidence>
<dbReference type="Pfam" id="PF01047">
    <property type="entry name" value="MarR"/>
    <property type="match status" value="1"/>
</dbReference>
<accession>A0A840PDB0</accession>
<dbReference type="EMBL" id="JACHGN010000011">
    <property type="protein sequence ID" value="MBB5135400.1"/>
    <property type="molecule type" value="Genomic_DNA"/>
</dbReference>
<dbReference type="InterPro" id="IPR011991">
    <property type="entry name" value="ArsR-like_HTH"/>
</dbReference>
<dbReference type="SUPFAM" id="SSF46785">
    <property type="entry name" value="Winged helix' DNA-binding domain"/>
    <property type="match status" value="1"/>
</dbReference>
<evidence type="ECO:0000259" key="1">
    <source>
        <dbReference type="PROSITE" id="PS50995"/>
    </source>
</evidence>
<proteinExistence type="predicted"/>
<reference evidence="2 3" key="1">
    <citation type="submission" date="2020-08" db="EMBL/GenBank/DDBJ databases">
        <title>Genomic Encyclopedia of Type Strains, Phase IV (KMG-IV): sequencing the most valuable type-strain genomes for metagenomic binning, comparative biology and taxonomic classification.</title>
        <authorList>
            <person name="Goeker M."/>
        </authorList>
    </citation>
    <scope>NUCLEOTIDE SEQUENCE [LARGE SCALE GENOMIC DNA]</scope>
    <source>
        <strain evidence="2 3">DSM 45615</strain>
    </source>
</reference>
<feature type="domain" description="HTH marR-type" evidence="1">
    <location>
        <begin position="1"/>
        <end position="138"/>
    </location>
</feature>
<dbReference type="Gene3D" id="1.10.10.10">
    <property type="entry name" value="Winged helix-like DNA-binding domain superfamily/Winged helix DNA-binding domain"/>
    <property type="match status" value="1"/>
</dbReference>
<organism evidence="2 3">
    <name type="scientific">Thermocatellispora tengchongensis</name>
    <dbReference type="NCBI Taxonomy" id="1073253"/>
    <lineage>
        <taxon>Bacteria</taxon>
        <taxon>Bacillati</taxon>
        <taxon>Actinomycetota</taxon>
        <taxon>Actinomycetes</taxon>
        <taxon>Streptosporangiales</taxon>
        <taxon>Streptosporangiaceae</taxon>
        <taxon>Thermocatellispora</taxon>
    </lineage>
</organism>
<dbReference type="AlphaFoldDB" id="A0A840PDB0"/>
<dbReference type="PANTHER" id="PTHR33164">
    <property type="entry name" value="TRANSCRIPTIONAL REGULATOR, MARR FAMILY"/>
    <property type="match status" value="1"/>
</dbReference>
<dbReference type="RefSeq" id="WP_185052361.1">
    <property type="nucleotide sequence ID" value="NZ_BAABIX010000002.1"/>
</dbReference>
<dbReference type="GO" id="GO:0003700">
    <property type="term" value="F:DNA-binding transcription factor activity"/>
    <property type="evidence" value="ECO:0007669"/>
    <property type="project" value="InterPro"/>
</dbReference>
<dbReference type="CDD" id="cd00090">
    <property type="entry name" value="HTH_ARSR"/>
    <property type="match status" value="1"/>
</dbReference>
<dbReference type="InterPro" id="IPR036390">
    <property type="entry name" value="WH_DNA-bd_sf"/>
</dbReference>
<keyword evidence="2" id="KW-0238">DNA-binding</keyword>
<dbReference type="PANTHER" id="PTHR33164:SF57">
    <property type="entry name" value="MARR-FAMILY TRANSCRIPTIONAL REGULATOR"/>
    <property type="match status" value="1"/>
</dbReference>
<dbReference type="InterPro" id="IPR000835">
    <property type="entry name" value="HTH_MarR-typ"/>
</dbReference>
<dbReference type="Proteomes" id="UP000578449">
    <property type="component" value="Unassembled WGS sequence"/>
</dbReference>
<comment type="caution">
    <text evidence="2">The sequence shown here is derived from an EMBL/GenBank/DDBJ whole genome shotgun (WGS) entry which is preliminary data.</text>
</comment>
<dbReference type="SMART" id="SM00347">
    <property type="entry name" value="HTH_MARR"/>
    <property type="match status" value="1"/>
</dbReference>
<dbReference type="InterPro" id="IPR036388">
    <property type="entry name" value="WH-like_DNA-bd_sf"/>
</dbReference>
<sequence length="148" mass="16699">MDAVEAIRGELSTLFDLWRRDMRVVAAHIDPCLELNGLMILAWLTDTGPARLTDIACHYGVGKGTMSRQLKALEELGLVERRTAPDDARAVLFGPTERARKTLTEVWNAEWEWRRAHFASWDPEEVNALGRLLRRFNAMSSPLTAPLG</sequence>
<dbReference type="InterPro" id="IPR039422">
    <property type="entry name" value="MarR/SlyA-like"/>
</dbReference>
<evidence type="ECO:0000313" key="3">
    <source>
        <dbReference type="Proteomes" id="UP000578449"/>
    </source>
</evidence>
<protein>
    <submittedName>
        <fullName evidence="2">DNA-binding MarR family transcriptional regulator</fullName>
    </submittedName>
</protein>